<proteinExistence type="predicted"/>
<feature type="region of interest" description="Disordered" evidence="1">
    <location>
        <begin position="1"/>
        <end position="79"/>
    </location>
</feature>
<reference evidence="2 3" key="1">
    <citation type="journal article" date="2014" name="Nat. Commun.">
        <title>Klebsormidium flaccidum genome reveals primary factors for plant terrestrial adaptation.</title>
        <authorList>
            <person name="Hori K."/>
            <person name="Maruyama F."/>
            <person name="Fujisawa T."/>
            <person name="Togashi T."/>
            <person name="Yamamoto N."/>
            <person name="Seo M."/>
            <person name="Sato S."/>
            <person name="Yamada T."/>
            <person name="Mori H."/>
            <person name="Tajima N."/>
            <person name="Moriyama T."/>
            <person name="Ikeuchi M."/>
            <person name="Watanabe M."/>
            <person name="Wada H."/>
            <person name="Kobayashi K."/>
            <person name="Saito M."/>
            <person name="Masuda T."/>
            <person name="Sasaki-Sekimoto Y."/>
            <person name="Mashiguchi K."/>
            <person name="Awai K."/>
            <person name="Shimojima M."/>
            <person name="Masuda S."/>
            <person name="Iwai M."/>
            <person name="Nobusawa T."/>
            <person name="Narise T."/>
            <person name="Kondo S."/>
            <person name="Saito H."/>
            <person name="Sato R."/>
            <person name="Murakawa M."/>
            <person name="Ihara Y."/>
            <person name="Oshima-Yamada Y."/>
            <person name="Ohtaka K."/>
            <person name="Satoh M."/>
            <person name="Sonobe K."/>
            <person name="Ishii M."/>
            <person name="Ohtani R."/>
            <person name="Kanamori-Sato M."/>
            <person name="Honoki R."/>
            <person name="Miyazaki D."/>
            <person name="Mochizuki H."/>
            <person name="Umetsu J."/>
            <person name="Higashi K."/>
            <person name="Shibata D."/>
            <person name="Kamiya Y."/>
            <person name="Sato N."/>
            <person name="Nakamura Y."/>
            <person name="Tabata S."/>
            <person name="Ida S."/>
            <person name="Kurokawa K."/>
            <person name="Ohta H."/>
        </authorList>
    </citation>
    <scope>NUCLEOTIDE SEQUENCE [LARGE SCALE GENOMIC DNA]</scope>
    <source>
        <strain evidence="2 3">NIES-2285</strain>
    </source>
</reference>
<evidence type="ECO:0000256" key="1">
    <source>
        <dbReference type="SAM" id="MobiDB-lite"/>
    </source>
</evidence>
<organism evidence="2 3">
    <name type="scientific">Klebsormidium nitens</name>
    <name type="common">Green alga</name>
    <name type="synonym">Ulothrix nitens</name>
    <dbReference type="NCBI Taxonomy" id="105231"/>
    <lineage>
        <taxon>Eukaryota</taxon>
        <taxon>Viridiplantae</taxon>
        <taxon>Streptophyta</taxon>
        <taxon>Klebsormidiophyceae</taxon>
        <taxon>Klebsormidiales</taxon>
        <taxon>Klebsormidiaceae</taxon>
        <taxon>Klebsormidium</taxon>
    </lineage>
</organism>
<dbReference type="AlphaFoldDB" id="A0A1Y1I205"/>
<accession>A0A1Y1I205</accession>
<name>A0A1Y1I205_KLENI</name>
<keyword evidence="3" id="KW-1185">Reference proteome</keyword>
<dbReference type="EMBL" id="DF237163">
    <property type="protein sequence ID" value="GAQ84955.1"/>
    <property type="molecule type" value="Genomic_DNA"/>
</dbReference>
<protein>
    <submittedName>
        <fullName evidence="2">Uncharacterized protein</fullName>
    </submittedName>
</protein>
<sequence>MSRRARLCSSPLSHPLLKPLRMSPQRRTCPPPSEPESIIDTSLRARSARKRGAPNGSGAAPQKHDTTTSSKGAEQPSRRTHFCVSKGRGLFQVCSAKKLWQGRKIMTIAR</sequence>
<dbReference type="Proteomes" id="UP000054558">
    <property type="component" value="Unassembled WGS sequence"/>
</dbReference>
<evidence type="ECO:0000313" key="3">
    <source>
        <dbReference type="Proteomes" id="UP000054558"/>
    </source>
</evidence>
<feature type="compositionally biased region" description="Low complexity" evidence="1">
    <location>
        <begin position="7"/>
        <end position="20"/>
    </location>
</feature>
<gene>
    <name evidence="2" type="ORF">KFL_002140090</name>
</gene>
<evidence type="ECO:0000313" key="2">
    <source>
        <dbReference type="EMBL" id="GAQ84955.1"/>
    </source>
</evidence>